<evidence type="ECO:0008006" key="10">
    <source>
        <dbReference type="Google" id="ProtNLM"/>
    </source>
</evidence>
<dbReference type="PANTHER" id="PTHR22762:SF133">
    <property type="entry name" value="P-TYPE DOMAIN-CONTAINING PROTEIN"/>
    <property type="match status" value="1"/>
</dbReference>
<gene>
    <name evidence="8" type="ORF">POCTA_138.1.T0810178</name>
</gene>
<dbReference type="AlphaFoldDB" id="A0A8S1W5E5"/>
<dbReference type="Proteomes" id="UP000683925">
    <property type="component" value="Unassembled WGS sequence"/>
</dbReference>
<sequence>MLFIIFLLNLQVAVYTRYSTTQVKNTVAFKQYKLYTSETTVFKAGNSINLEQNLILEIRQEGIDQVDIQIYDEANKHFRLPSDPPFNYNDVKDPQQFNSYDYDVKVQENNIAIQVQRDDATIFQITDLIFSETYIEFTHIPQNKQMWGLGERNQVGFRFREGIYTLFARDEPNIIEDGKRPGKHVYSSHPVLLSMEESGKFNVMFYKTSSPMDVHYGEDKMKFITIGGIIHIKLFLGDTSPRSAIKKYHKYLGGWMLPPFWGFGFHQCRWGYKNSSVLIDVVQQYQKNLIPIDIIWTDLDYMDDRQIFSVDKHKFPKKDFQYLKGLGVRYIPLLDVAVGVKYGSEDEGYRKGTEYDVFLYSPNTGYRFQGYVWPGDSYFPDFFHPNISKYWNEMHEHLYEQVEFDGLWVDMNEPANFCEGECDWSNHLRDHPKREDKLNNAINFPYIPGQIPLANKTLPPHLLHHGQYLHKDVHNLYGIMDSYYTYLAQKELGKVQPFQITRSTFPGTGKYAQHWTGDNGASWDFLYLSLGQVFQFQIFGIPMVGADVCGFMGDTNDKLCCRWIQLAFFYPFFRNHNNDLSKPQEFYNLGFHVVQSAQKNIHLRYSLLKWFYSIFIREQNHGSVINPLFFIFPEDYLTYRDFVMDTQLLIGEELMGAPILNEGVTRIAYFPDSNWYDLITGLELKGKQDHTLYCSYNEIVPIFLRSGYLVIQNTKENIKNLKSLDNHYRIIAAPLNQEAKGVFADLDNFEDEEKALEAEIIHIKLAVEEKSIKITISQSHSELLIDEILIYGLECSYKQCTSGYYKYNSVFKGPFSLGQDKTELVLK</sequence>
<dbReference type="CDD" id="cd06602">
    <property type="entry name" value="GH31_MGAM_SI_GAA"/>
    <property type="match status" value="1"/>
</dbReference>
<dbReference type="Pfam" id="PF21365">
    <property type="entry name" value="Glyco_hydro_31_3rd"/>
    <property type="match status" value="1"/>
</dbReference>
<reference evidence="8" key="1">
    <citation type="submission" date="2021-01" db="EMBL/GenBank/DDBJ databases">
        <authorList>
            <consortium name="Genoscope - CEA"/>
            <person name="William W."/>
        </authorList>
    </citation>
    <scope>NUCLEOTIDE SEQUENCE</scope>
</reference>
<keyword evidence="5" id="KW-0732">Signal</keyword>
<protein>
    <recommendedName>
        <fullName evidence="10">Alpha-glucosidase</fullName>
    </recommendedName>
</protein>
<evidence type="ECO:0000256" key="3">
    <source>
        <dbReference type="RuleBase" id="RU361185"/>
    </source>
</evidence>
<evidence type="ECO:0000313" key="8">
    <source>
        <dbReference type="EMBL" id="CAD8183632.1"/>
    </source>
</evidence>
<feature type="chain" id="PRO_5035787752" description="Alpha-glucosidase" evidence="5">
    <location>
        <begin position="17"/>
        <end position="827"/>
    </location>
</feature>
<dbReference type="PROSITE" id="PS00129">
    <property type="entry name" value="GLYCOSYL_HYDROL_F31_1"/>
    <property type="match status" value="1"/>
</dbReference>
<dbReference type="InterPro" id="IPR030458">
    <property type="entry name" value="Glyco_hydro_31_AS"/>
</dbReference>
<evidence type="ECO:0000256" key="2">
    <source>
        <dbReference type="ARBA" id="ARBA00023295"/>
    </source>
</evidence>
<keyword evidence="9" id="KW-1185">Reference proteome</keyword>
<keyword evidence="1 3" id="KW-0378">Hydrolase</keyword>
<name>A0A8S1W5E5_PAROT</name>
<evidence type="ECO:0000256" key="4">
    <source>
        <dbReference type="SAM" id="Coils"/>
    </source>
</evidence>
<dbReference type="GO" id="GO:0004553">
    <property type="term" value="F:hydrolase activity, hydrolyzing O-glycosyl compounds"/>
    <property type="evidence" value="ECO:0007669"/>
    <property type="project" value="InterPro"/>
</dbReference>
<feature type="domain" description="Glycosyl hydrolase family 31 C-terminal" evidence="7">
    <location>
        <begin position="623"/>
        <end position="709"/>
    </location>
</feature>
<feature type="domain" description="Glycoside hydrolase family 31 TIM barrel" evidence="6">
    <location>
        <begin position="257"/>
        <end position="613"/>
    </location>
</feature>
<evidence type="ECO:0000259" key="6">
    <source>
        <dbReference type="Pfam" id="PF01055"/>
    </source>
</evidence>
<feature type="signal peptide" evidence="5">
    <location>
        <begin position="1"/>
        <end position="16"/>
    </location>
</feature>
<feature type="coiled-coil region" evidence="4">
    <location>
        <begin position="739"/>
        <end position="766"/>
    </location>
</feature>
<organism evidence="8 9">
    <name type="scientific">Paramecium octaurelia</name>
    <dbReference type="NCBI Taxonomy" id="43137"/>
    <lineage>
        <taxon>Eukaryota</taxon>
        <taxon>Sar</taxon>
        <taxon>Alveolata</taxon>
        <taxon>Ciliophora</taxon>
        <taxon>Intramacronucleata</taxon>
        <taxon>Oligohymenophorea</taxon>
        <taxon>Peniculida</taxon>
        <taxon>Parameciidae</taxon>
        <taxon>Paramecium</taxon>
    </lineage>
</organism>
<comment type="caution">
    <text evidence="8">The sequence shown here is derived from an EMBL/GenBank/DDBJ whole genome shotgun (WGS) entry which is preliminary data.</text>
</comment>
<dbReference type="GO" id="GO:0005975">
    <property type="term" value="P:carbohydrate metabolic process"/>
    <property type="evidence" value="ECO:0007669"/>
    <property type="project" value="InterPro"/>
</dbReference>
<proteinExistence type="inferred from homology"/>
<evidence type="ECO:0000256" key="5">
    <source>
        <dbReference type="SAM" id="SignalP"/>
    </source>
</evidence>
<accession>A0A8S1W5E5</accession>
<evidence type="ECO:0000256" key="1">
    <source>
        <dbReference type="ARBA" id="ARBA00022801"/>
    </source>
</evidence>
<keyword evidence="4" id="KW-0175">Coiled coil</keyword>
<dbReference type="InterPro" id="IPR000322">
    <property type="entry name" value="Glyco_hydro_31_TIM"/>
</dbReference>
<evidence type="ECO:0000259" key="7">
    <source>
        <dbReference type="Pfam" id="PF21365"/>
    </source>
</evidence>
<dbReference type="OMA" id="QCKYGYW"/>
<keyword evidence="2 3" id="KW-0326">Glycosidase</keyword>
<dbReference type="InterPro" id="IPR048395">
    <property type="entry name" value="Glyco_hydro_31_C"/>
</dbReference>
<comment type="similarity">
    <text evidence="3">Belongs to the glycosyl hydrolase 31 family.</text>
</comment>
<evidence type="ECO:0000313" key="9">
    <source>
        <dbReference type="Proteomes" id="UP000683925"/>
    </source>
</evidence>
<dbReference type="PANTHER" id="PTHR22762">
    <property type="entry name" value="ALPHA-GLUCOSIDASE"/>
    <property type="match status" value="1"/>
</dbReference>
<dbReference type="Pfam" id="PF01055">
    <property type="entry name" value="Glyco_hydro_31_2nd"/>
    <property type="match status" value="1"/>
</dbReference>
<dbReference type="EMBL" id="CAJJDP010000080">
    <property type="protein sequence ID" value="CAD8183632.1"/>
    <property type="molecule type" value="Genomic_DNA"/>
</dbReference>
<dbReference type="OrthoDB" id="440381at2759"/>